<feature type="region of interest" description="Disordered" evidence="2">
    <location>
        <begin position="530"/>
        <end position="577"/>
    </location>
</feature>
<dbReference type="PANTHER" id="PTHR45615:SF66">
    <property type="entry name" value="CARD DOMAIN-CONTAINING PROTEIN"/>
    <property type="match status" value="1"/>
</dbReference>
<feature type="compositionally biased region" description="Basic and acidic residues" evidence="2">
    <location>
        <begin position="894"/>
        <end position="916"/>
    </location>
</feature>
<feature type="compositionally biased region" description="Low complexity" evidence="2">
    <location>
        <begin position="1225"/>
        <end position="1240"/>
    </location>
</feature>
<evidence type="ECO:0000313" key="4">
    <source>
        <dbReference type="Proteomes" id="UP001240236"/>
    </source>
</evidence>
<name>A0AAE3W9E6_9ACTN</name>
<accession>A0AAE3W9E6</accession>
<evidence type="ECO:0000313" key="3">
    <source>
        <dbReference type="EMBL" id="MDQ0370900.1"/>
    </source>
</evidence>
<dbReference type="EMBL" id="JAUSUZ010000001">
    <property type="protein sequence ID" value="MDQ0370900.1"/>
    <property type="molecule type" value="Genomic_DNA"/>
</dbReference>
<dbReference type="RefSeq" id="WP_307247240.1">
    <property type="nucleotide sequence ID" value="NZ_JAUSUZ010000001.1"/>
</dbReference>
<reference evidence="3 4" key="1">
    <citation type="submission" date="2023-07" db="EMBL/GenBank/DDBJ databases">
        <title>Sequencing the genomes of 1000 actinobacteria strains.</title>
        <authorList>
            <person name="Klenk H.-P."/>
        </authorList>
    </citation>
    <scope>NUCLEOTIDE SEQUENCE [LARGE SCALE GENOMIC DNA]</scope>
    <source>
        <strain evidence="3 4">DSM 44709</strain>
    </source>
</reference>
<dbReference type="PANTHER" id="PTHR45615">
    <property type="entry name" value="MYOSIN HEAVY CHAIN, NON-MUSCLE"/>
    <property type="match status" value="1"/>
</dbReference>
<feature type="compositionally biased region" description="Gly residues" evidence="2">
    <location>
        <begin position="549"/>
        <end position="577"/>
    </location>
</feature>
<sequence length="1607" mass="169637">MAAPARLWQMRRIFLDRIGSPAARFRDVTLELTGRDGTPLDTILWMRNGGGKSTLIALVCALVRPDRRDFLATATTGRHLEDCILGADTAHVVVEWVDPAGRRLITGAVYEWADRVQPADPNAAHDRLRQCWYAFSPLESATQIETLPFTRADGRPTDFKEFVKALEALPLDLDPVVVTKQERWAGALTDRGLDPGLFTAILKINATEGGIEHHFKFKTADEFVQYLLSLVTDPGSAGKISEILRTTRDRLARQPRLRAEVDFCDEATGLLERLATARDEVAGADRTVALRKDAAAGLAASLRAAAEVARARAEAESSSVSGHRSDERAALDRVAALDAEIREYVWWAAHLRHAEAAGAHQEALEEVRRSALEHAAWQIVPLLAEHLTASRRLASAVQRQEEAEAGAEPARAARAEAAALLVAVLRAVAGTLDTEAAGHAATAAESSAAHASARAAAGELQARIGGLDARRRTIDEQIAAFTTAIETAIADGHLDSILDEVVGSAAAVPRRATGGTSSGVDADAAATGEIRANGHGGQSGPADHAGPAGAEGGAGSGGAAGSGGGAGSGGTAGSGGAGSGVADFDGAAGSGGAAGFRGAAAGGRGVEGGGAGAADGPAVPGQRSGGSAAWRAGAVRAEAISDQEIEEAYRAARDADAAVVRELDDVLPAAVEALGVRRRDLDLEVTRLAEARDAALDRRAGLVAEREPLVAEIDALATEHRLLMLAEADTIDPVAEHRRLADLLTEEILTADRRRIDLAVADVEDHRATRALESARGLLPPALDLAMAADVLAEKRIPAIVGWHYLADSVPPSRWAPAIAAAPDLAGGLLVPAAEDLERARAALAAAALRPTSAVRVSTTAALQQVVDALPEPGDGFVIAPAQALFDRTAGAAEAERRRAGQRSRSEQIQELTDGRDRDKTLKDRLLILVDRCPPGHREHLDESIARLDEEVRAADQRGAALARDRAALDAEHAELQERRQALAAERRTLAIRMGVLADIVHRVPAMAGLRAERAALPGARAEAEAALAAAQGEEQRYAAAAGAATRAADEKRSRAAEYRARADELRRVAGAAAVPDGELPSLADAQAGYQAADEAYLRQASESALEATIAEINNRLAALDDQIDSFGRAERAAAELLADTPEAADPVSVRRSTAIAKDAHDEALIASGTARADVQAAERVLVAATARRAAGVGVTPPDTAAEADMRAREVRAELDRRQAEADAHAASAATAESRAQASARRAEDLDRAATDLVDEDTAYPAGVAPFTGEVFDADREVRAARRALHEAESALATARGALTTGGHRLGRWASQERFAVVSPEVRDRFRTENAVDELAPHAEALAARLTEYREGLLGELSAIDKDKHLVVTALCAEVREALKTLQRAQNHAQLPGGLGEQLSNRRFLDVGPRASVDTGDAVLRSRVERLVDKLVERKEPIPDGMTLAWEATSAAVGKGNFVARVLKPSTALGEERQPVELMSKWSGGEKVTISLLLFCMLARLRAANRGSDVPGLGVLPMDNPLGTANYVAFLDLQRRVAAANGIQLIFLSGLGDMRAVGRFPNVVRMRNTQNQGRSYAQVVDRDLNEDALTATITTARLTLPRQERLL</sequence>
<feature type="region of interest" description="Disordered" evidence="2">
    <location>
        <begin position="890"/>
        <end position="916"/>
    </location>
</feature>
<dbReference type="Proteomes" id="UP001240236">
    <property type="component" value="Unassembled WGS sequence"/>
</dbReference>
<keyword evidence="1" id="KW-0175">Coiled coil</keyword>
<keyword evidence="4" id="KW-1185">Reference proteome</keyword>
<protein>
    <submittedName>
        <fullName evidence="3">Uncharacterized protein</fullName>
    </submittedName>
</protein>
<feature type="coiled-coil region" evidence="1">
    <location>
        <begin position="938"/>
        <end position="993"/>
    </location>
</feature>
<feature type="compositionally biased region" description="Basic and acidic residues" evidence="2">
    <location>
        <begin position="1213"/>
        <end position="1224"/>
    </location>
</feature>
<evidence type="ECO:0000256" key="1">
    <source>
        <dbReference type="SAM" id="Coils"/>
    </source>
</evidence>
<comment type="caution">
    <text evidence="3">The sequence shown here is derived from an EMBL/GenBank/DDBJ whole genome shotgun (WGS) entry which is preliminary data.</text>
</comment>
<organism evidence="3 4">
    <name type="scientific">Catenuloplanes indicus</name>
    <dbReference type="NCBI Taxonomy" id="137267"/>
    <lineage>
        <taxon>Bacteria</taxon>
        <taxon>Bacillati</taxon>
        <taxon>Actinomycetota</taxon>
        <taxon>Actinomycetes</taxon>
        <taxon>Micromonosporales</taxon>
        <taxon>Micromonosporaceae</taxon>
        <taxon>Catenuloplanes</taxon>
    </lineage>
</organism>
<evidence type="ECO:0000256" key="2">
    <source>
        <dbReference type="SAM" id="MobiDB-lite"/>
    </source>
</evidence>
<feature type="region of interest" description="Disordered" evidence="2">
    <location>
        <begin position="1213"/>
        <end position="1244"/>
    </location>
</feature>
<proteinExistence type="predicted"/>
<gene>
    <name evidence="3" type="ORF">J2S42_007569</name>
</gene>